<feature type="coiled-coil region" evidence="1">
    <location>
        <begin position="533"/>
        <end position="578"/>
    </location>
</feature>
<dbReference type="OrthoDB" id="79197at2759"/>
<proteinExistence type="predicted"/>
<keyword evidence="1" id="KW-0175">Coiled coil</keyword>
<organism evidence="2">
    <name type="scientific">Aphanomyces invadans</name>
    <dbReference type="NCBI Taxonomy" id="157072"/>
    <lineage>
        <taxon>Eukaryota</taxon>
        <taxon>Sar</taxon>
        <taxon>Stramenopiles</taxon>
        <taxon>Oomycota</taxon>
        <taxon>Saprolegniomycetes</taxon>
        <taxon>Saprolegniales</taxon>
        <taxon>Verrucalvaceae</taxon>
        <taxon>Aphanomyces</taxon>
    </lineage>
</organism>
<dbReference type="GeneID" id="20080743"/>
<sequence length="674" mass="75159">MALQLDKWTQDTALQQPSSRARRFVAVEALLNIAYHRTTMHGSSAPPVAMKGKKGRVGENEIETPQMNKLPVVPGARSSARRPTVSDAALTTAFKSDVMLLQLKSDKLERLWGAVATSSGKPTYDHEIKAILAQTSSADAVIARENYASMEEAVCMLSMKIALNGLVDHKMQVLEKLVLQSTSLQPEQSTAPTATLSRLPTFLALIDRLVLLHTIARNNTLDGEVPRPPSHDTNNVEPRHGKEEALMARIGQLQCELSQLTMEFDVKYREAEDRWHREANVLKQECSSQNNTIMALQDEVDATKRALRRAAHDLEAATIKTDLLQQECRRHDAAMRTLLEEKDALATQVHDGQATVGHWKAELDGIQHRFQAQMDARDAQRDAAHAAELQRVQDKHTALQESTAELQRLVTSLTEEDDALVQRVERWLRCRIACTNRIDGSRRLVGLDESGATAIDMDGISGLKVAKAIAAALQQVGYTLACLRSSAAARTRDAASSACHMERQLGAMHDQLADAKAAIASLESVAVGRLDTIEQLRVQLDEASVQRELQEAVLHQTIARLNVEITGHLETIDQLQQDKRNLIQSQCSDSEVLAMDTFEQVVKAEFETMKRAFEVKAKHAIDQMEAQEKLHFKQVQDLVRKHQEDRMVQELKAKKVAHDLRILQERCKLLEANP</sequence>
<dbReference type="AlphaFoldDB" id="A0A024UIH3"/>
<reference evidence="2" key="1">
    <citation type="submission" date="2013-12" db="EMBL/GenBank/DDBJ databases">
        <title>The Genome Sequence of Aphanomyces invadans NJM9701.</title>
        <authorList>
            <consortium name="The Broad Institute Genomics Platform"/>
            <person name="Russ C."/>
            <person name="Tyler B."/>
            <person name="van West P."/>
            <person name="Dieguez-Uribeondo J."/>
            <person name="Young S.K."/>
            <person name="Zeng Q."/>
            <person name="Gargeya S."/>
            <person name="Fitzgerald M."/>
            <person name="Abouelleil A."/>
            <person name="Alvarado L."/>
            <person name="Chapman S.B."/>
            <person name="Gainer-Dewar J."/>
            <person name="Goldberg J."/>
            <person name="Griggs A."/>
            <person name="Gujja S."/>
            <person name="Hansen M."/>
            <person name="Howarth C."/>
            <person name="Imamovic A."/>
            <person name="Ireland A."/>
            <person name="Larimer J."/>
            <person name="McCowan C."/>
            <person name="Murphy C."/>
            <person name="Pearson M."/>
            <person name="Poon T.W."/>
            <person name="Priest M."/>
            <person name="Roberts A."/>
            <person name="Saif S."/>
            <person name="Shea T."/>
            <person name="Sykes S."/>
            <person name="Wortman J."/>
            <person name="Nusbaum C."/>
            <person name="Birren B."/>
        </authorList>
    </citation>
    <scope>NUCLEOTIDE SEQUENCE [LARGE SCALE GENOMIC DNA]</scope>
    <source>
        <strain evidence="2">NJM9701</strain>
    </source>
</reference>
<dbReference type="EMBL" id="KI913956">
    <property type="protein sequence ID" value="ETW06099.1"/>
    <property type="molecule type" value="Genomic_DNA"/>
</dbReference>
<name>A0A024UIH3_9STRA</name>
<feature type="coiled-coil region" evidence="1">
    <location>
        <begin position="243"/>
        <end position="313"/>
    </location>
</feature>
<accession>A0A024UIH3</accession>
<evidence type="ECO:0000256" key="1">
    <source>
        <dbReference type="SAM" id="Coils"/>
    </source>
</evidence>
<dbReference type="RefSeq" id="XP_008865876.1">
    <property type="nucleotide sequence ID" value="XM_008867654.1"/>
</dbReference>
<gene>
    <name evidence="2" type="ORF">H310_03693</name>
</gene>
<dbReference type="VEuPathDB" id="FungiDB:H310_03693"/>
<protein>
    <submittedName>
        <fullName evidence="2">Uncharacterized protein</fullName>
    </submittedName>
</protein>
<evidence type="ECO:0000313" key="2">
    <source>
        <dbReference type="EMBL" id="ETW06099.1"/>
    </source>
</evidence>